<dbReference type="Proteomes" id="UP000829194">
    <property type="component" value="Chromosome"/>
</dbReference>
<dbReference type="RefSeq" id="WP_083512765.1">
    <property type="nucleotide sequence ID" value="NZ_CP011131.1"/>
</dbReference>
<proteinExistence type="predicted"/>
<gene>
    <name evidence="1" type="ORF">MOV92_22940</name>
</gene>
<reference evidence="1 2" key="1">
    <citation type="submission" date="2022-03" db="EMBL/GenBank/DDBJ databases">
        <title>Complete genome sequence of Lysobacter capsici VKM B-2533 and Lysobacter gummosus 10.1.1, promising sources of lytic agents.</title>
        <authorList>
            <person name="Tarlachkov S.V."/>
            <person name="Kudryakova I.V."/>
            <person name="Afoshin A.S."/>
            <person name="Leontyevskaya E.A."/>
            <person name="Leontyevskaya N.V."/>
        </authorList>
    </citation>
    <scope>NUCLEOTIDE SEQUENCE [LARGE SCALE GENOMIC DNA]</scope>
    <source>
        <strain evidence="1 2">10.1.1</strain>
    </source>
</reference>
<keyword evidence="2" id="KW-1185">Reference proteome</keyword>
<evidence type="ECO:0000313" key="2">
    <source>
        <dbReference type="Proteomes" id="UP000829194"/>
    </source>
</evidence>
<accession>A0ABY3XBE6</accession>
<protein>
    <submittedName>
        <fullName evidence="1">Uncharacterized protein</fullName>
    </submittedName>
</protein>
<evidence type="ECO:0000313" key="1">
    <source>
        <dbReference type="EMBL" id="UNP29290.1"/>
    </source>
</evidence>
<organism evidence="1 2">
    <name type="scientific">Lysobacter gummosus</name>
    <dbReference type="NCBI Taxonomy" id="262324"/>
    <lineage>
        <taxon>Bacteria</taxon>
        <taxon>Pseudomonadati</taxon>
        <taxon>Pseudomonadota</taxon>
        <taxon>Gammaproteobacteria</taxon>
        <taxon>Lysobacterales</taxon>
        <taxon>Lysobacteraceae</taxon>
        <taxon>Lysobacter</taxon>
    </lineage>
</organism>
<sequence length="88" mass="9972">MNIKYYKHWADSDLGEGTAYMEVADDLVVRQVEIYGPTIVWSDRVGQSDDRFVIADQPVSSLDLGPEHEIEPSEFAEVWRKATTGINL</sequence>
<name>A0ABY3XBE6_9GAMM</name>
<dbReference type="EMBL" id="CP093547">
    <property type="protein sequence ID" value="UNP29290.1"/>
    <property type="molecule type" value="Genomic_DNA"/>
</dbReference>